<accession>A0A3M5WAV5</accession>
<gene>
    <name evidence="1" type="ORF">ALP29_201452</name>
</gene>
<dbReference type="AlphaFoldDB" id="A0A3M5WAV5"/>
<proteinExistence type="predicted"/>
<dbReference type="EMBL" id="RBUA01000062">
    <property type="protein sequence ID" value="RMU66707.1"/>
    <property type="molecule type" value="Genomic_DNA"/>
</dbReference>
<dbReference type="Proteomes" id="UP000280395">
    <property type="component" value="Unassembled WGS sequence"/>
</dbReference>
<protein>
    <submittedName>
        <fullName evidence="1">Uncharacterized protein</fullName>
    </submittedName>
</protein>
<comment type="caution">
    <text evidence="1">The sequence shown here is derived from an EMBL/GenBank/DDBJ whole genome shotgun (WGS) entry which is preliminary data.</text>
</comment>
<reference evidence="1 2" key="1">
    <citation type="submission" date="2018-08" db="EMBL/GenBank/DDBJ databases">
        <title>Recombination of ecologically and evolutionarily significant loci maintains genetic cohesion in the Pseudomonas syringae species complex.</title>
        <authorList>
            <person name="Dillon M."/>
            <person name="Thakur S."/>
            <person name="Almeida R.N.D."/>
            <person name="Weir B.S."/>
            <person name="Guttman D.S."/>
        </authorList>
    </citation>
    <scope>NUCLEOTIDE SEQUENCE [LARGE SCALE GENOMIC DNA]</scope>
    <source>
        <strain evidence="1 2">ICMP 14479</strain>
    </source>
</reference>
<sequence length="92" mass="9851">MFVRPKVKPAVITVHPAALALYGGALGTPDQRPVSEQPDRTALMAAHGGAHGCEQLLAGELWAHVDDGRVRQTEAVMHCSGQLVDWVLHLPP</sequence>
<evidence type="ECO:0000313" key="1">
    <source>
        <dbReference type="EMBL" id="RMU66707.1"/>
    </source>
</evidence>
<evidence type="ECO:0000313" key="2">
    <source>
        <dbReference type="Proteomes" id="UP000280395"/>
    </source>
</evidence>
<name>A0A3M5WAV5_PSESX</name>
<organism evidence="1 2">
    <name type="scientific">Pseudomonas syringae pv. avii</name>
    <dbReference type="NCBI Taxonomy" id="663959"/>
    <lineage>
        <taxon>Bacteria</taxon>
        <taxon>Pseudomonadati</taxon>
        <taxon>Pseudomonadota</taxon>
        <taxon>Gammaproteobacteria</taxon>
        <taxon>Pseudomonadales</taxon>
        <taxon>Pseudomonadaceae</taxon>
        <taxon>Pseudomonas</taxon>
        <taxon>Pseudomonas syringae</taxon>
    </lineage>
</organism>